<keyword evidence="8" id="KW-0206">Cytoskeleton</keyword>
<feature type="binding site" evidence="9">
    <location>
        <begin position="91"/>
        <end position="98"/>
    </location>
    <ligand>
        <name>ATP</name>
        <dbReference type="ChEBI" id="CHEBI:30616"/>
    </ligand>
</feature>
<dbReference type="GO" id="GO:0007018">
    <property type="term" value="P:microtubule-based movement"/>
    <property type="evidence" value="ECO:0007669"/>
    <property type="project" value="InterPro"/>
</dbReference>
<evidence type="ECO:0000313" key="14">
    <source>
        <dbReference type="Proteomes" id="UP000515154"/>
    </source>
</evidence>
<feature type="coiled-coil region" evidence="11">
    <location>
        <begin position="350"/>
        <end position="442"/>
    </location>
</feature>
<proteinExistence type="inferred from homology"/>
<dbReference type="GO" id="GO:0005524">
    <property type="term" value="F:ATP binding"/>
    <property type="evidence" value="ECO:0007669"/>
    <property type="project" value="UniProtKB-UniRule"/>
</dbReference>
<gene>
    <name evidence="15" type="primary">LOC115212278</name>
</gene>
<dbReference type="PANTHER" id="PTHR47969">
    <property type="entry name" value="CHROMOSOME-ASSOCIATED KINESIN KIF4A-RELATED"/>
    <property type="match status" value="1"/>
</dbReference>
<protein>
    <recommendedName>
        <fullName evidence="10">Kinesin-like protein</fullName>
    </recommendedName>
</protein>
<dbReference type="PANTHER" id="PTHR47969:SF21">
    <property type="entry name" value="KINESIN-LIKE PROTEIN"/>
    <property type="match status" value="1"/>
</dbReference>
<evidence type="ECO:0000256" key="6">
    <source>
        <dbReference type="ARBA" id="ARBA00023054"/>
    </source>
</evidence>
<evidence type="ECO:0000256" key="5">
    <source>
        <dbReference type="ARBA" id="ARBA00022840"/>
    </source>
</evidence>
<dbReference type="InterPro" id="IPR036961">
    <property type="entry name" value="Kinesin_motor_dom_sf"/>
</dbReference>
<feature type="domain" description="Kinesin motor" evidence="13">
    <location>
        <begin position="5"/>
        <end position="335"/>
    </location>
</feature>
<dbReference type="InterPro" id="IPR001752">
    <property type="entry name" value="Kinesin_motor_dom"/>
</dbReference>
<keyword evidence="6 11" id="KW-0175">Coiled coil</keyword>
<dbReference type="SMART" id="SM00129">
    <property type="entry name" value="KISc"/>
    <property type="match status" value="1"/>
</dbReference>
<dbReference type="FunFam" id="3.40.850.10:FF:000029">
    <property type="entry name" value="Kinesin-like protein KIF17"/>
    <property type="match status" value="1"/>
</dbReference>
<dbReference type="AlphaFoldDB" id="A0A7E6ETI0"/>
<dbReference type="SUPFAM" id="SSF52540">
    <property type="entry name" value="P-loop containing nucleoside triphosphate hydrolases"/>
    <property type="match status" value="1"/>
</dbReference>
<organism evidence="14 15">
    <name type="scientific">Octopus sinensis</name>
    <name type="common">East Asian common octopus</name>
    <dbReference type="NCBI Taxonomy" id="2607531"/>
    <lineage>
        <taxon>Eukaryota</taxon>
        <taxon>Metazoa</taxon>
        <taxon>Spiralia</taxon>
        <taxon>Lophotrochozoa</taxon>
        <taxon>Mollusca</taxon>
        <taxon>Cephalopoda</taxon>
        <taxon>Coleoidea</taxon>
        <taxon>Octopodiformes</taxon>
        <taxon>Octopoda</taxon>
        <taxon>Incirrata</taxon>
        <taxon>Octopodidae</taxon>
        <taxon>Octopus</taxon>
    </lineage>
</organism>
<feature type="compositionally biased region" description="Basic residues" evidence="12">
    <location>
        <begin position="823"/>
        <end position="837"/>
    </location>
</feature>
<evidence type="ECO:0000313" key="15">
    <source>
        <dbReference type="RefSeq" id="XP_036358976.1"/>
    </source>
</evidence>
<keyword evidence="4 9" id="KW-0547">Nucleotide-binding</keyword>
<comment type="similarity">
    <text evidence="9 10">Belongs to the TRAFAC class myosin-kinesin ATPase superfamily. Kinesin family.</text>
</comment>
<keyword evidence="3 10" id="KW-0493">Microtubule</keyword>
<keyword evidence="2" id="KW-0963">Cytoplasm</keyword>
<feature type="coiled-coil region" evidence="11">
    <location>
        <begin position="539"/>
        <end position="607"/>
    </location>
</feature>
<keyword evidence="5 9" id="KW-0067">ATP-binding</keyword>
<accession>A0A7E6ETI0</accession>
<evidence type="ECO:0000259" key="13">
    <source>
        <dbReference type="PROSITE" id="PS50067"/>
    </source>
</evidence>
<keyword evidence="7 9" id="KW-0505">Motor protein</keyword>
<dbReference type="RefSeq" id="XP_036358976.1">
    <property type="nucleotide sequence ID" value="XM_036503083.1"/>
</dbReference>
<keyword evidence="14" id="KW-1185">Reference proteome</keyword>
<dbReference type="PROSITE" id="PS50067">
    <property type="entry name" value="KINESIN_MOTOR_2"/>
    <property type="match status" value="1"/>
</dbReference>
<evidence type="ECO:0000256" key="11">
    <source>
        <dbReference type="SAM" id="Coils"/>
    </source>
</evidence>
<dbReference type="PRINTS" id="PR00380">
    <property type="entry name" value="KINESINHEAVY"/>
</dbReference>
<dbReference type="Pfam" id="PF00225">
    <property type="entry name" value="Kinesin"/>
    <property type="match status" value="1"/>
</dbReference>
<dbReference type="GO" id="GO:0003777">
    <property type="term" value="F:microtubule motor activity"/>
    <property type="evidence" value="ECO:0007669"/>
    <property type="project" value="InterPro"/>
</dbReference>
<dbReference type="GO" id="GO:0008017">
    <property type="term" value="F:microtubule binding"/>
    <property type="evidence" value="ECO:0007669"/>
    <property type="project" value="InterPro"/>
</dbReference>
<evidence type="ECO:0000256" key="3">
    <source>
        <dbReference type="ARBA" id="ARBA00022701"/>
    </source>
</evidence>
<dbReference type="Gene3D" id="3.40.850.10">
    <property type="entry name" value="Kinesin motor domain"/>
    <property type="match status" value="1"/>
</dbReference>
<evidence type="ECO:0000256" key="12">
    <source>
        <dbReference type="SAM" id="MobiDB-lite"/>
    </source>
</evidence>
<dbReference type="InterPro" id="IPR027417">
    <property type="entry name" value="P-loop_NTPase"/>
</dbReference>
<evidence type="ECO:0000256" key="2">
    <source>
        <dbReference type="ARBA" id="ARBA00022490"/>
    </source>
</evidence>
<evidence type="ECO:0000256" key="7">
    <source>
        <dbReference type="ARBA" id="ARBA00023175"/>
    </source>
</evidence>
<dbReference type="InterPro" id="IPR019821">
    <property type="entry name" value="Kinesin_motor_CS"/>
</dbReference>
<reference evidence="15" key="1">
    <citation type="submission" date="2025-08" db="UniProtKB">
        <authorList>
            <consortium name="RefSeq"/>
        </authorList>
    </citation>
    <scope>IDENTIFICATION</scope>
</reference>
<evidence type="ECO:0000256" key="8">
    <source>
        <dbReference type="ARBA" id="ARBA00023212"/>
    </source>
</evidence>
<dbReference type="Proteomes" id="UP000515154">
    <property type="component" value="Linkage group LG5"/>
</dbReference>
<dbReference type="KEGG" id="osn:115212278"/>
<name>A0A7E6ETI0_9MOLL</name>
<evidence type="ECO:0000256" key="4">
    <source>
        <dbReference type="ARBA" id="ARBA00022741"/>
    </source>
</evidence>
<evidence type="ECO:0000256" key="1">
    <source>
        <dbReference type="ARBA" id="ARBA00004245"/>
    </source>
</evidence>
<evidence type="ECO:0000256" key="9">
    <source>
        <dbReference type="PROSITE-ProRule" id="PRU00283"/>
    </source>
</evidence>
<comment type="subcellular location">
    <subcellularLocation>
        <location evidence="1">Cytoplasm</location>
        <location evidence="1">Cytoskeleton</location>
    </subcellularLocation>
</comment>
<dbReference type="GO" id="GO:0005874">
    <property type="term" value="C:microtubule"/>
    <property type="evidence" value="ECO:0007669"/>
    <property type="project" value="UniProtKB-KW"/>
</dbReference>
<sequence>MSAECVKVIVRCRPMNERENNLNCKTVVKIDATRAQCILNNPADESSPPKIFTFDGAYDRDSVTEQIYNEISYPLIEGVTEGYNGTIFAYGQTGCGKSFTMQGVKDPTAQRGIIPRSFEHIFETVSIAENTKFLIRASYLEIYNEEIHDLLGKDTKSSMSLKEHPEKGVYVQGLSYHTVQNVEDCRKIMEKGWHNRTTGATLMNKDSSRSHSIFTIQLEMITKKDSDEEHIRAGKLNLVDLAGSERQAKTGASGDRLKEASKINLSLSALGNVISALVNSKVKHIPYRDSRLTRLLQDSLGGNTKTLMVACLSPADNNYDETLSTLRYANRAKNIKNKPKINEDPKDVLLREYQEEITKLKALLMGQNQMSKDINQVQKENEKQTGKVTSPSSLVRKEELEKEKENLKKEYEMHFAEIQAKYEEERNNRTKLQEDMTKLQDFYESKLSFVDGQIAELPTDQDLPEKGALEDQNVTSLTEEEVVSSDLGNIENVTEEQEINKNNLVNEENSNVQQEAMKRLLVLQQQMVGGENVNNKEVKERRKKKMKLAEERKRKLAEAVANMDDDYIMIDIYENIHDELRAVTKKLGKAQKKVVQLESEFSDIQSEFEIERIEYIQTIQKQEKQVQLFQAMLDQIQPCLRRDSNYYNLDKIKNEAHWDEDNQKWILPKVSLEKTTMPFMETVNNSAGQKIPEQQGPTGYSSPNLSKAEDDKLREKLWKNDNTTNYFYQMRRSNQLISDQASRMSVSQIKESFSSSANFMNMPHQHSVPLVQGSSFTSSEVQLEPTHKSSPICGSLSTNSDTAADTTIRKPLRLEALNINQSHGRKSKKKKNSHMFE</sequence>
<feature type="region of interest" description="Disordered" evidence="12">
    <location>
        <begin position="816"/>
        <end position="837"/>
    </location>
</feature>
<dbReference type="PROSITE" id="PS00411">
    <property type="entry name" value="KINESIN_MOTOR_1"/>
    <property type="match status" value="1"/>
</dbReference>
<dbReference type="InterPro" id="IPR027640">
    <property type="entry name" value="Kinesin-like_fam"/>
</dbReference>
<evidence type="ECO:0000256" key="10">
    <source>
        <dbReference type="RuleBase" id="RU000394"/>
    </source>
</evidence>